<dbReference type="EMBL" id="JAXIVS010000007">
    <property type="protein sequence ID" value="MDY7229188.1"/>
    <property type="molecule type" value="Genomic_DNA"/>
</dbReference>
<dbReference type="InterPro" id="IPR041916">
    <property type="entry name" value="Anti_sigma_zinc_sf"/>
</dbReference>
<sequence>MADPHLSPSDVEHYVLGALDPDAERKLEAHTLECDACARLLQREAQLEEQLREVASTAPRGSNVIRPTRWRLTRVAVPALAAAAALALVLLRPETVSEPVREAPTVLSLELPVAAPNVVVACPDLSTQESCAEEAAARGLLVQYPVGMGEVPRYEGSEGLPAGALSSRPASL</sequence>
<evidence type="ECO:0008006" key="3">
    <source>
        <dbReference type="Google" id="ProtNLM"/>
    </source>
</evidence>
<evidence type="ECO:0000313" key="1">
    <source>
        <dbReference type="EMBL" id="MDY7229188.1"/>
    </source>
</evidence>
<evidence type="ECO:0000313" key="2">
    <source>
        <dbReference type="Proteomes" id="UP001291309"/>
    </source>
</evidence>
<dbReference type="Gene3D" id="1.10.10.1320">
    <property type="entry name" value="Anti-sigma factor, zinc-finger domain"/>
    <property type="match status" value="1"/>
</dbReference>
<organism evidence="1 2">
    <name type="scientific">Hyalangium rubrum</name>
    <dbReference type="NCBI Taxonomy" id="3103134"/>
    <lineage>
        <taxon>Bacteria</taxon>
        <taxon>Pseudomonadati</taxon>
        <taxon>Myxococcota</taxon>
        <taxon>Myxococcia</taxon>
        <taxon>Myxococcales</taxon>
        <taxon>Cystobacterineae</taxon>
        <taxon>Archangiaceae</taxon>
        <taxon>Hyalangium</taxon>
    </lineage>
</organism>
<name>A0ABU5H6U7_9BACT</name>
<proteinExistence type="predicted"/>
<dbReference type="Proteomes" id="UP001291309">
    <property type="component" value="Unassembled WGS sequence"/>
</dbReference>
<dbReference type="RefSeq" id="WP_321547908.1">
    <property type="nucleotide sequence ID" value="NZ_JAXIVS010000007.1"/>
</dbReference>
<accession>A0ABU5H6U7</accession>
<reference evidence="1 2" key="1">
    <citation type="submission" date="2023-12" db="EMBL/GenBank/DDBJ databases">
        <title>the genome sequence of Hyalangium sp. s54d21.</title>
        <authorList>
            <person name="Zhang X."/>
        </authorList>
    </citation>
    <scope>NUCLEOTIDE SEQUENCE [LARGE SCALE GENOMIC DNA]</scope>
    <source>
        <strain evidence="2">s54d21</strain>
    </source>
</reference>
<gene>
    <name evidence="1" type="ORF">SYV04_22435</name>
</gene>
<keyword evidence="2" id="KW-1185">Reference proteome</keyword>
<comment type="caution">
    <text evidence="1">The sequence shown here is derived from an EMBL/GenBank/DDBJ whole genome shotgun (WGS) entry which is preliminary data.</text>
</comment>
<protein>
    <recommendedName>
        <fullName evidence="3">Zinc-finger domain-containing protein</fullName>
    </recommendedName>
</protein>